<dbReference type="InterPro" id="IPR036291">
    <property type="entry name" value="NAD(P)-bd_dom_sf"/>
</dbReference>
<sequence>MPYDISIKKVALAGASGNLGPAILKELLKSGLFEITVLTRESSTHKFPEQVKVVKVDYTNLDSLTTALEGQDALVSAVATLAVPSQRLLIDAAVKAGVKRIIPSEFGCNLHNSHAKALPVYANKVEIEHHLDHLAVKGLTSYTLIFNGPFLDWGLRSGMFINFKDRKAEIYDGGDQLISVSRLSTAGKAVRRVLTHPRETADRAIFVKDIDVSQNQLLALAQQLTPGEQWDVKHVSTAELEKESLEQIQKKEVTPTTMLGLIKRAIFSPEFGNHFEHVHNSILGVRGITGPDLEELVASIFGTKHLE</sequence>
<dbReference type="InterPro" id="IPR045312">
    <property type="entry name" value="PCBER-like"/>
</dbReference>
<keyword evidence="1" id="KW-0521">NADP</keyword>
<protein>
    <submittedName>
        <fullName evidence="4">NAD(P)-binding protein</fullName>
    </submittedName>
</protein>
<dbReference type="Gene3D" id="3.40.50.720">
    <property type="entry name" value="NAD(P)-binding Rossmann-like Domain"/>
    <property type="match status" value="1"/>
</dbReference>
<dbReference type="InterPro" id="IPR008030">
    <property type="entry name" value="NmrA-like"/>
</dbReference>
<dbReference type="EMBL" id="KZ613946">
    <property type="protein sequence ID" value="PMD40018.1"/>
    <property type="molecule type" value="Genomic_DNA"/>
</dbReference>
<keyword evidence="2" id="KW-0560">Oxidoreductase</keyword>
<dbReference type="PANTHER" id="PTHR47706">
    <property type="entry name" value="NMRA-LIKE FAMILY PROTEIN"/>
    <property type="match status" value="1"/>
</dbReference>
<evidence type="ECO:0000256" key="2">
    <source>
        <dbReference type="ARBA" id="ARBA00023002"/>
    </source>
</evidence>
<gene>
    <name evidence="4" type="ORF">L207DRAFT_512971</name>
</gene>
<accession>A0A2J6RND2</accession>
<dbReference type="Proteomes" id="UP000235786">
    <property type="component" value="Unassembled WGS sequence"/>
</dbReference>
<dbReference type="Pfam" id="PF05368">
    <property type="entry name" value="NmrA"/>
    <property type="match status" value="1"/>
</dbReference>
<dbReference type="SUPFAM" id="SSF51735">
    <property type="entry name" value="NAD(P)-binding Rossmann-fold domains"/>
    <property type="match status" value="1"/>
</dbReference>
<dbReference type="InterPro" id="IPR051609">
    <property type="entry name" value="NmrA/Isoflavone_reductase-like"/>
</dbReference>
<dbReference type="PANTHER" id="PTHR47706:SF1">
    <property type="entry name" value="CIPA-LIKE, PUTATIVE (AFU_ORTHOLOGUE AFUA_1G12460)-RELATED"/>
    <property type="match status" value="1"/>
</dbReference>
<proteinExistence type="predicted"/>
<dbReference type="Gene3D" id="3.90.25.10">
    <property type="entry name" value="UDP-galactose 4-epimerase, domain 1"/>
    <property type="match status" value="1"/>
</dbReference>
<evidence type="ECO:0000313" key="4">
    <source>
        <dbReference type="EMBL" id="PMD40018.1"/>
    </source>
</evidence>
<organism evidence="4 5">
    <name type="scientific">Hyaloscypha variabilis (strain UAMH 11265 / GT02V1 / F)</name>
    <name type="common">Meliniomyces variabilis</name>
    <dbReference type="NCBI Taxonomy" id="1149755"/>
    <lineage>
        <taxon>Eukaryota</taxon>
        <taxon>Fungi</taxon>
        <taxon>Dikarya</taxon>
        <taxon>Ascomycota</taxon>
        <taxon>Pezizomycotina</taxon>
        <taxon>Leotiomycetes</taxon>
        <taxon>Helotiales</taxon>
        <taxon>Hyaloscyphaceae</taxon>
        <taxon>Hyaloscypha</taxon>
        <taxon>Hyaloscypha variabilis</taxon>
    </lineage>
</organism>
<reference evidence="4 5" key="1">
    <citation type="submission" date="2016-04" db="EMBL/GenBank/DDBJ databases">
        <title>A degradative enzymes factory behind the ericoid mycorrhizal symbiosis.</title>
        <authorList>
            <consortium name="DOE Joint Genome Institute"/>
            <person name="Martino E."/>
            <person name="Morin E."/>
            <person name="Grelet G."/>
            <person name="Kuo A."/>
            <person name="Kohler A."/>
            <person name="Daghino S."/>
            <person name="Barry K."/>
            <person name="Choi C."/>
            <person name="Cichocki N."/>
            <person name="Clum A."/>
            <person name="Copeland A."/>
            <person name="Hainaut M."/>
            <person name="Haridas S."/>
            <person name="Labutti K."/>
            <person name="Lindquist E."/>
            <person name="Lipzen A."/>
            <person name="Khouja H.-R."/>
            <person name="Murat C."/>
            <person name="Ohm R."/>
            <person name="Olson A."/>
            <person name="Spatafora J."/>
            <person name="Veneault-Fourrey C."/>
            <person name="Henrissat B."/>
            <person name="Grigoriev I."/>
            <person name="Martin F."/>
            <person name="Perotto S."/>
        </authorList>
    </citation>
    <scope>NUCLEOTIDE SEQUENCE [LARGE SCALE GENOMIC DNA]</scope>
    <source>
        <strain evidence="4 5">F</strain>
    </source>
</reference>
<dbReference type="GO" id="GO:0016491">
    <property type="term" value="F:oxidoreductase activity"/>
    <property type="evidence" value="ECO:0007669"/>
    <property type="project" value="UniProtKB-KW"/>
</dbReference>
<evidence type="ECO:0000259" key="3">
    <source>
        <dbReference type="Pfam" id="PF05368"/>
    </source>
</evidence>
<dbReference type="STRING" id="1149755.A0A2J6RND2"/>
<evidence type="ECO:0000313" key="5">
    <source>
        <dbReference type="Proteomes" id="UP000235786"/>
    </source>
</evidence>
<dbReference type="AlphaFoldDB" id="A0A2J6RND2"/>
<evidence type="ECO:0000256" key="1">
    <source>
        <dbReference type="ARBA" id="ARBA00022857"/>
    </source>
</evidence>
<keyword evidence="5" id="KW-1185">Reference proteome</keyword>
<dbReference type="CDD" id="cd05259">
    <property type="entry name" value="PCBER_SDR_a"/>
    <property type="match status" value="1"/>
</dbReference>
<feature type="domain" description="NmrA-like" evidence="3">
    <location>
        <begin position="8"/>
        <end position="146"/>
    </location>
</feature>
<dbReference type="OrthoDB" id="9974981at2759"/>
<name>A0A2J6RND2_HYAVF</name>